<dbReference type="Pfam" id="PF00078">
    <property type="entry name" value="RVT_1"/>
    <property type="match status" value="1"/>
</dbReference>
<feature type="domain" description="Reverse transcriptase" evidence="1">
    <location>
        <begin position="1"/>
        <end position="147"/>
    </location>
</feature>
<evidence type="ECO:0000313" key="3">
    <source>
        <dbReference type="Proteomes" id="UP001172457"/>
    </source>
</evidence>
<evidence type="ECO:0000259" key="1">
    <source>
        <dbReference type="PROSITE" id="PS50878"/>
    </source>
</evidence>
<accession>A0AA38WKK0</accession>
<dbReference type="AlphaFoldDB" id="A0AA38WKK0"/>
<organism evidence="2 3">
    <name type="scientific">Centaurea solstitialis</name>
    <name type="common">yellow star-thistle</name>
    <dbReference type="NCBI Taxonomy" id="347529"/>
    <lineage>
        <taxon>Eukaryota</taxon>
        <taxon>Viridiplantae</taxon>
        <taxon>Streptophyta</taxon>
        <taxon>Embryophyta</taxon>
        <taxon>Tracheophyta</taxon>
        <taxon>Spermatophyta</taxon>
        <taxon>Magnoliopsida</taxon>
        <taxon>eudicotyledons</taxon>
        <taxon>Gunneridae</taxon>
        <taxon>Pentapetalae</taxon>
        <taxon>asterids</taxon>
        <taxon>campanulids</taxon>
        <taxon>Asterales</taxon>
        <taxon>Asteraceae</taxon>
        <taxon>Carduoideae</taxon>
        <taxon>Cardueae</taxon>
        <taxon>Centaureinae</taxon>
        <taxon>Centaurea</taxon>
    </lineage>
</organism>
<dbReference type="PANTHER" id="PTHR33116:SF76">
    <property type="entry name" value="DUF4283 DOMAIN-CONTAINING PROTEIN"/>
    <property type="match status" value="1"/>
</dbReference>
<dbReference type="Proteomes" id="UP001172457">
    <property type="component" value="Chromosome 1"/>
</dbReference>
<gene>
    <name evidence="2" type="ORF">OSB04_000303</name>
</gene>
<dbReference type="PANTHER" id="PTHR33116">
    <property type="entry name" value="REVERSE TRANSCRIPTASE ZINC-BINDING DOMAIN-CONTAINING PROTEIN-RELATED-RELATED"/>
    <property type="match status" value="1"/>
</dbReference>
<proteinExistence type="predicted"/>
<sequence length="216" mass="23982">MLQTSSFSLAINGESVGFFKGARGLRQGDPLSPYLFTLVMEGFHMAMKHCIQLASDSFGFHAGCQALDISHLCFADDLFVFTSGDVASVDVLKRALDLFRSWSGMEPSLEKSEVFFANVPDDTKMAIINSLPFKAGVFPIRYLGVPLSPTRLKVTDFQPLLDKVISRIHNWKVKALSFAGRKLLISSVLQSLQLYWMSFLQATTLFACKNLALETL</sequence>
<dbReference type="EMBL" id="JARYMX010000001">
    <property type="protein sequence ID" value="KAJ9564337.1"/>
    <property type="molecule type" value="Genomic_DNA"/>
</dbReference>
<comment type="caution">
    <text evidence="2">The sequence shown here is derived from an EMBL/GenBank/DDBJ whole genome shotgun (WGS) entry which is preliminary data.</text>
</comment>
<dbReference type="InterPro" id="IPR000477">
    <property type="entry name" value="RT_dom"/>
</dbReference>
<evidence type="ECO:0000313" key="2">
    <source>
        <dbReference type="EMBL" id="KAJ9564337.1"/>
    </source>
</evidence>
<dbReference type="InterPro" id="IPR043502">
    <property type="entry name" value="DNA/RNA_pol_sf"/>
</dbReference>
<reference evidence="2" key="1">
    <citation type="submission" date="2023-03" db="EMBL/GenBank/DDBJ databases">
        <title>Chromosome-scale reference genome and RAD-based genetic map of yellow starthistle (Centaurea solstitialis) reveal putative structural variation and QTLs associated with invader traits.</title>
        <authorList>
            <person name="Reatini B."/>
            <person name="Cang F.A."/>
            <person name="Jiang Q."/>
            <person name="Mckibben M.T.W."/>
            <person name="Barker M.S."/>
            <person name="Rieseberg L.H."/>
            <person name="Dlugosch K.M."/>
        </authorList>
    </citation>
    <scope>NUCLEOTIDE SEQUENCE</scope>
    <source>
        <strain evidence="2">CAN-66</strain>
        <tissue evidence="2">Leaf</tissue>
    </source>
</reference>
<dbReference type="PROSITE" id="PS50878">
    <property type="entry name" value="RT_POL"/>
    <property type="match status" value="1"/>
</dbReference>
<name>A0AA38WKK0_9ASTR</name>
<keyword evidence="3" id="KW-1185">Reference proteome</keyword>
<protein>
    <recommendedName>
        <fullName evidence="1">Reverse transcriptase domain-containing protein</fullName>
    </recommendedName>
</protein>
<dbReference type="SUPFAM" id="SSF56672">
    <property type="entry name" value="DNA/RNA polymerases"/>
    <property type="match status" value="1"/>
</dbReference>